<keyword evidence="3 6" id="KW-0347">Helicase</keyword>
<feature type="domain" description="UvrD-like helicase ATP-binding" evidence="5">
    <location>
        <begin position="69"/>
        <end position="452"/>
    </location>
</feature>
<dbReference type="EMBL" id="VSSQ01005059">
    <property type="protein sequence ID" value="MPM27684.1"/>
    <property type="molecule type" value="Genomic_DNA"/>
</dbReference>
<evidence type="ECO:0000313" key="6">
    <source>
        <dbReference type="EMBL" id="MPM27684.1"/>
    </source>
</evidence>
<dbReference type="InterPro" id="IPR014016">
    <property type="entry name" value="UvrD-like_ATP-bd"/>
</dbReference>
<organism evidence="6">
    <name type="scientific">bioreactor metagenome</name>
    <dbReference type="NCBI Taxonomy" id="1076179"/>
    <lineage>
        <taxon>unclassified sequences</taxon>
        <taxon>metagenomes</taxon>
        <taxon>ecological metagenomes</taxon>
    </lineage>
</organism>
<gene>
    <name evidence="6" type="primary">helD_9</name>
    <name evidence="6" type="ORF">SDC9_74197</name>
</gene>
<keyword evidence="4" id="KW-0067">ATP-binding</keyword>
<dbReference type="PANTHER" id="PTHR11070">
    <property type="entry name" value="UVRD / RECB / PCRA DNA HELICASE FAMILY MEMBER"/>
    <property type="match status" value="1"/>
</dbReference>
<dbReference type="PANTHER" id="PTHR11070:SF17">
    <property type="entry name" value="DNA HELICASE IV"/>
    <property type="match status" value="1"/>
</dbReference>
<evidence type="ECO:0000259" key="5">
    <source>
        <dbReference type="PROSITE" id="PS51198"/>
    </source>
</evidence>
<proteinExistence type="predicted"/>
<accession>A0A644YNM8</accession>
<dbReference type="GO" id="GO:0016887">
    <property type="term" value="F:ATP hydrolysis activity"/>
    <property type="evidence" value="ECO:0007669"/>
    <property type="project" value="RHEA"/>
</dbReference>
<dbReference type="InterPro" id="IPR027417">
    <property type="entry name" value="P-loop_NTPase"/>
</dbReference>
<dbReference type="GO" id="GO:0043138">
    <property type="term" value="F:3'-5' DNA helicase activity"/>
    <property type="evidence" value="ECO:0007669"/>
    <property type="project" value="UniProtKB-EC"/>
</dbReference>
<evidence type="ECO:0000256" key="4">
    <source>
        <dbReference type="ARBA" id="ARBA00022840"/>
    </source>
</evidence>
<name>A0A644YNM8_9ZZZZ</name>
<protein>
    <submittedName>
        <fullName evidence="6">DNA helicase IV</fullName>
        <ecNumber evidence="6">3.6.4.12</ecNumber>
    </submittedName>
</protein>
<evidence type="ECO:0000256" key="3">
    <source>
        <dbReference type="ARBA" id="ARBA00022806"/>
    </source>
</evidence>
<dbReference type="SUPFAM" id="SSF52540">
    <property type="entry name" value="P-loop containing nucleoside triphosphate hydrolases"/>
    <property type="match status" value="1"/>
</dbReference>
<dbReference type="GO" id="GO:0005829">
    <property type="term" value="C:cytosol"/>
    <property type="evidence" value="ECO:0007669"/>
    <property type="project" value="TreeGrafter"/>
</dbReference>
<dbReference type="Gene3D" id="3.40.50.300">
    <property type="entry name" value="P-loop containing nucleotide triphosphate hydrolases"/>
    <property type="match status" value="3"/>
</dbReference>
<dbReference type="AlphaFoldDB" id="A0A644YNM8"/>
<dbReference type="Pfam" id="PF00580">
    <property type="entry name" value="UvrD-helicase"/>
    <property type="match status" value="1"/>
</dbReference>
<reference evidence="6" key="1">
    <citation type="submission" date="2019-08" db="EMBL/GenBank/DDBJ databases">
        <authorList>
            <person name="Kucharzyk K."/>
            <person name="Murdoch R.W."/>
            <person name="Higgins S."/>
            <person name="Loffler F."/>
        </authorList>
    </citation>
    <scope>NUCLEOTIDE SEQUENCE</scope>
</reference>
<keyword evidence="1" id="KW-0547">Nucleotide-binding</keyword>
<keyword evidence="2 6" id="KW-0378">Hydrolase</keyword>
<dbReference type="EC" id="3.6.4.12" evidence="6"/>
<dbReference type="GO" id="GO:0005524">
    <property type="term" value="F:ATP binding"/>
    <property type="evidence" value="ECO:0007669"/>
    <property type="project" value="UniProtKB-KW"/>
</dbReference>
<dbReference type="GO" id="GO:0003677">
    <property type="term" value="F:DNA binding"/>
    <property type="evidence" value="ECO:0007669"/>
    <property type="project" value="InterPro"/>
</dbReference>
<dbReference type="PROSITE" id="PS51198">
    <property type="entry name" value="UVRD_HELICASE_ATP_BIND"/>
    <property type="match status" value="1"/>
</dbReference>
<evidence type="ECO:0000256" key="2">
    <source>
        <dbReference type="ARBA" id="ARBA00022801"/>
    </source>
</evidence>
<sequence length="607" mass="71605">MFYDYEIGKAGYTCPEGVINGNLTLKRQYKINNGKLEYMFDSNIKIDDEMLQDILAKSSDSKMKVIVTTIQREQNQIIRNEEYKNLIVQGPAGSGKTSVALHRIAYLLYKHREKILPQNILIFSPNNIFNDYISDVLPQLGEDNMSQTTFKEYMNKALGNEIIKEEYCEMMEYILDSKKKDIYKERVKSIKFKSSKQFISILKEYVNYLESVNRKFRDIVFKDNLIISAKEIEELFFMDYRNMPLKRRLEKLRERILYLLEPYEKGRIGEVTKDIKEYDNYVDDEEIIKQSKSIVKNEIEKIHSEIYEMTEFNIIDIYKKLFENIEYFSKISNIEYDKEDINEVKIYTLEMLKYKKINYEDQHVLLYLKGALGDILKISEIKYVIIDEAQDYTPLQYEILYNLFRNANITILGDLNQSINPFMNLGNYENILDIFSKDDTCIINLTKSYRSTIEITEFSKRLLNNNINYESVARSGDKPVVFGFSNENNIKEQLLKDIKIYKEQGYKSIGIITKTIKEAQDVHNFLKDKVHVNVLLNDEDEYVNDTLVIPSFLAKGLEFDVVLIYNAGDKNYNCEEERLLFYTACTRALHILRIYYLGKCTKLLKLK</sequence>
<evidence type="ECO:0000256" key="1">
    <source>
        <dbReference type="ARBA" id="ARBA00022741"/>
    </source>
</evidence>
<dbReference type="GO" id="GO:0000725">
    <property type="term" value="P:recombinational repair"/>
    <property type="evidence" value="ECO:0007669"/>
    <property type="project" value="TreeGrafter"/>
</dbReference>
<dbReference type="InterPro" id="IPR000212">
    <property type="entry name" value="DNA_helicase_UvrD/REP"/>
</dbReference>
<comment type="caution">
    <text evidence="6">The sequence shown here is derived from an EMBL/GenBank/DDBJ whole genome shotgun (WGS) entry which is preliminary data.</text>
</comment>